<accession>A0A4Y8MST8</accession>
<organism evidence="2 3">
    <name type="scientific">Paraburkholderia dipogonis</name>
    <dbReference type="NCBI Taxonomy" id="1211383"/>
    <lineage>
        <taxon>Bacteria</taxon>
        <taxon>Pseudomonadati</taxon>
        <taxon>Pseudomonadota</taxon>
        <taxon>Betaproteobacteria</taxon>
        <taxon>Burkholderiales</taxon>
        <taxon>Burkholderiaceae</taxon>
        <taxon>Paraburkholderia</taxon>
    </lineage>
</organism>
<feature type="chain" id="PRO_5021199010" evidence="1">
    <location>
        <begin position="29"/>
        <end position="290"/>
    </location>
</feature>
<dbReference type="Proteomes" id="UP000297385">
    <property type="component" value="Unassembled WGS sequence"/>
</dbReference>
<name>A0A4Y8MST8_9BURK</name>
<dbReference type="GeneID" id="97309845"/>
<comment type="caution">
    <text evidence="2">The sequence shown here is derived from an EMBL/GenBank/DDBJ whole genome shotgun (WGS) entry which is preliminary data.</text>
</comment>
<evidence type="ECO:0000313" key="2">
    <source>
        <dbReference type="EMBL" id="TFE40363.1"/>
    </source>
</evidence>
<proteinExistence type="predicted"/>
<dbReference type="RefSeq" id="WP_134462360.1">
    <property type="nucleotide sequence ID" value="NZ_JBHMFL010000072.1"/>
</dbReference>
<evidence type="ECO:0000256" key="1">
    <source>
        <dbReference type="SAM" id="SignalP"/>
    </source>
</evidence>
<evidence type="ECO:0000313" key="3">
    <source>
        <dbReference type="Proteomes" id="UP000297385"/>
    </source>
</evidence>
<gene>
    <name evidence="2" type="ORF">E2553_26695</name>
</gene>
<dbReference type="AlphaFoldDB" id="A0A4Y8MST8"/>
<reference evidence="2 3" key="1">
    <citation type="submission" date="2019-03" db="EMBL/GenBank/DDBJ databases">
        <title>Complete Genome Sequence of Paraburkholderia dipogonis ICMP 19430T, a Nitrogen-fixing Symbiont of the South African Invasive Legume Dipogon lignosus in New Zealand.</title>
        <authorList>
            <person name="De Meyer S.E."/>
        </authorList>
    </citation>
    <scope>NUCLEOTIDE SEQUENCE [LARGE SCALE GENOMIC DNA]</scope>
    <source>
        <strain evidence="2 3">ICMP 19430</strain>
    </source>
</reference>
<dbReference type="EMBL" id="SNVI01000002">
    <property type="protein sequence ID" value="TFE40363.1"/>
    <property type="molecule type" value="Genomic_DNA"/>
</dbReference>
<feature type="signal peptide" evidence="1">
    <location>
        <begin position="1"/>
        <end position="28"/>
    </location>
</feature>
<protein>
    <submittedName>
        <fullName evidence="2">Uncharacterized protein</fullName>
    </submittedName>
</protein>
<keyword evidence="1" id="KW-0732">Signal</keyword>
<sequence>MKTTLKIKLGLKYLCVLLYMGFSQMTNAAEVQFTTRSYIQGNDALTDLKISDEGYLLVMRGDVMDVGMSGAGIFAGRLSDSDRQGLNSAATEAKKYPGFTPAPLIDKYVRAFFESGERLAKLDATINLEPKDNKILVSVSFVNTGSKDICFKSPSTWEGYFNPINGSSWIRVSGILGGTQGKETGQRIQTAEFGGAEMFNAKDYVNDVICIARNEIKVAKFLVFPKGVIRKGTYTVGASIVIREVMEPKEFNHGLEFFSINQTIDFPRDYPSTPEEISAFAAYLKTQPQE</sequence>